<proteinExistence type="predicted"/>
<name>A0ABP3X9F3_9SPHN</name>
<feature type="transmembrane region" description="Helical" evidence="1">
    <location>
        <begin position="49"/>
        <end position="67"/>
    </location>
</feature>
<evidence type="ECO:0000313" key="3">
    <source>
        <dbReference type="Proteomes" id="UP001500738"/>
    </source>
</evidence>
<gene>
    <name evidence="2" type="ORF">GCM10009115_08410</name>
</gene>
<evidence type="ECO:0000256" key="1">
    <source>
        <dbReference type="SAM" id="Phobius"/>
    </source>
</evidence>
<evidence type="ECO:0000313" key="2">
    <source>
        <dbReference type="EMBL" id="GAA0862296.1"/>
    </source>
</evidence>
<keyword evidence="1" id="KW-1133">Transmembrane helix</keyword>
<feature type="transmembrane region" description="Helical" evidence="1">
    <location>
        <begin position="98"/>
        <end position="115"/>
    </location>
</feature>
<keyword evidence="1" id="KW-0812">Transmembrane</keyword>
<reference evidence="3" key="1">
    <citation type="journal article" date="2019" name="Int. J. Syst. Evol. Microbiol.">
        <title>The Global Catalogue of Microorganisms (GCM) 10K type strain sequencing project: providing services to taxonomists for standard genome sequencing and annotation.</title>
        <authorList>
            <consortium name="The Broad Institute Genomics Platform"/>
            <consortium name="The Broad Institute Genome Sequencing Center for Infectious Disease"/>
            <person name="Wu L."/>
            <person name="Ma J."/>
        </authorList>
    </citation>
    <scope>NUCLEOTIDE SEQUENCE [LARGE SCALE GENOMIC DNA]</scope>
    <source>
        <strain evidence="3">JCM 15910</strain>
    </source>
</reference>
<dbReference type="RefSeq" id="WP_215350958.1">
    <property type="nucleotide sequence ID" value="NZ_BAAAFE010000003.1"/>
</dbReference>
<feature type="transmembrane region" description="Helical" evidence="1">
    <location>
        <begin position="74"/>
        <end position="92"/>
    </location>
</feature>
<sequence length="116" mass="12610">MIWLWLSAAFMASTAAVHGFLGERRLIRPLMTRDQGVMGIDLARRVFRLAWYALSVLMLVSAAAVVWPGTPRDLILLIGAAWTATGLFDAVYTRGKHIGWPFLTASGILAVIGALA</sequence>
<keyword evidence="3" id="KW-1185">Reference proteome</keyword>
<dbReference type="Proteomes" id="UP001500738">
    <property type="component" value="Unassembled WGS sequence"/>
</dbReference>
<protein>
    <recommendedName>
        <fullName evidence="4">DUF3325 domain-containing protein</fullName>
    </recommendedName>
</protein>
<keyword evidence="1" id="KW-0472">Membrane</keyword>
<evidence type="ECO:0008006" key="4">
    <source>
        <dbReference type="Google" id="ProtNLM"/>
    </source>
</evidence>
<organism evidence="2 3">
    <name type="scientific">Sphingopyxis soli</name>
    <dbReference type="NCBI Taxonomy" id="592051"/>
    <lineage>
        <taxon>Bacteria</taxon>
        <taxon>Pseudomonadati</taxon>
        <taxon>Pseudomonadota</taxon>
        <taxon>Alphaproteobacteria</taxon>
        <taxon>Sphingomonadales</taxon>
        <taxon>Sphingomonadaceae</taxon>
        <taxon>Sphingopyxis</taxon>
    </lineage>
</organism>
<dbReference type="EMBL" id="BAAAFE010000003">
    <property type="protein sequence ID" value="GAA0862296.1"/>
    <property type="molecule type" value="Genomic_DNA"/>
</dbReference>
<comment type="caution">
    <text evidence="2">The sequence shown here is derived from an EMBL/GenBank/DDBJ whole genome shotgun (WGS) entry which is preliminary data.</text>
</comment>
<accession>A0ABP3X9F3</accession>